<evidence type="ECO:0000256" key="4">
    <source>
        <dbReference type="ARBA" id="ARBA00023136"/>
    </source>
</evidence>
<reference evidence="7 8" key="1">
    <citation type="submission" date="2016-10" db="EMBL/GenBank/DDBJ databases">
        <authorList>
            <person name="de Groot N.N."/>
        </authorList>
    </citation>
    <scope>NUCLEOTIDE SEQUENCE [LARGE SCALE GENOMIC DNA]</scope>
    <source>
        <strain evidence="7 8">DSM 15345</strain>
    </source>
</reference>
<evidence type="ECO:0000256" key="3">
    <source>
        <dbReference type="ARBA" id="ARBA00022989"/>
    </source>
</evidence>
<feature type="transmembrane region" description="Helical" evidence="5">
    <location>
        <begin position="120"/>
        <end position="140"/>
    </location>
</feature>
<evidence type="ECO:0000313" key="7">
    <source>
        <dbReference type="EMBL" id="SDZ77980.1"/>
    </source>
</evidence>
<comment type="subcellular location">
    <subcellularLocation>
        <location evidence="1">Membrane</location>
        <topology evidence="1">Multi-pass membrane protein</topology>
    </subcellularLocation>
</comment>
<proteinExistence type="predicted"/>
<evidence type="ECO:0000313" key="8">
    <source>
        <dbReference type="Proteomes" id="UP000198703"/>
    </source>
</evidence>
<evidence type="ECO:0000256" key="1">
    <source>
        <dbReference type="ARBA" id="ARBA00004141"/>
    </source>
</evidence>
<dbReference type="Proteomes" id="UP000198703">
    <property type="component" value="Unassembled WGS sequence"/>
</dbReference>
<gene>
    <name evidence="7" type="ORF">SAMN05444370_101310</name>
</gene>
<feature type="transmembrane region" description="Helical" evidence="5">
    <location>
        <begin position="39"/>
        <end position="66"/>
    </location>
</feature>
<feature type="domain" description="NnrU" evidence="6">
    <location>
        <begin position="3"/>
        <end position="185"/>
    </location>
</feature>
<keyword evidence="3 5" id="KW-1133">Transmembrane helix</keyword>
<dbReference type="Pfam" id="PF07298">
    <property type="entry name" value="NnrU"/>
    <property type="match status" value="1"/>
</dbReference>
<evidence type="ECO:0000256" key="2">
    <source>
        <dbReference type="ARBA" id="ARBA00022692"/>
    </source>
</evidence>
<organism evidence="7 8">
    <name type="scientific">Rubrimonas cliftonensis</name>
    <dbReference type="NCBI Taxonomy" id="89524"/>
    <lineage>
        <taxon>Bacteria</taxon>
        <taxon>Pseudomonadati</taxon>
        <taxon>Pseudomonadota</taxon>
        <taxon>Alphaproteobacteria</taxon>
        <taxon>Rhodobacterales</taxon>
        <taxon>Paracoccaceae</taxon>
        <taxon>Rubrimonas</taxon>
    </lineage>
</organism>
<dbReference type="OrthoDB" id="5293641at2"/>
<keyword evidence="2 5" id="KW-0812">Transmembrane</keyword>
<dbReference type="InterPro" id="IPR009915">
    <property type="entry name" value="NnrU_dom"/>
</dbReference>
<accession>A0A1H3VT95</accession>
<dbReference type="AlphaFoldDB" id="A0A1H3VT95"/>
<feature type="transmembrane region" description="Helical" evidence="5">
    <location>
        <begin position="161"/>
        <end position="181"/>
    </location>
</feature>
<evidence type="ECO:0000256" key="5">
    <source>
        <dbReference type="SAM" id="Phobius"/>
    </source>
</evidence>
<dbReference type="EMBL" id="FNQM01000001">
    <property type="protein sequence ID" value="SDZ77980.1"/>
    <property type="molecule type" value="Genomic_DNA"/>
</dbReference>
<dbReference type="STRING" id="89524.SAMN05444370_101310"/>
<name>A0A1H3VT95_9RHOB</name>
<sequence length="188" mass="19877">MAILILGLALFCAVHLIPTARPHTRAALAERFGEGGFKIGYTVVSLIGLLLMIYGYGAAAGGPILWFPPPFLVHVNNLLMLVAVGIFIAGPFGGAVARAIRHPQLIGLKTWAIAHLLVNGDLRSLVLFGGLLAWAVVSVIMINKRDGARVKPEPAARTRDLAHAGAAVVVFLAVTAAHNWLGVWPFPG</sequence>
<keyword evidence="4 5" id="KW-0472">Membrane</keyword>
<keyword evidence="8" id="KW-1185">Reference proteome</keyword>
<evidence type="ECO:0000259" key="6">
    <source>
        <dbReference type="Pfam" id="PF07298"/>
    </source>
</evidence>
<dbReference type="GO" id="GO:0016020">
    <property type="term" value="C:membrane"/>
    <property type="evidence" value="ECO:0007669"/>
    <property type="project" value="UniProtKB-SubCell"/>
</dbReference>
<protein>
    <submittedName>
        <fullName evidence="7">Uncharacterized membrane protein</fullName>
    </submittedName>
</protein>
<dbReference type="RefSeq" id="WP_093247716.1">
    <property type="nucleotide sequence ID" value="NZ_FNQM01000001.1"/>
</dbReference>
<feature type="transmembrane region" description="Helical" evidence="5">
    <location>
        <begin position="78"/>
        <end position="100"/>
    </location>
</feature>